<dbReference type="EMBL" id="KZ345167">
    <property type="protein sequence ID" value="PIO75201.1"/>
    <property type="molecule type" value="Genomic_DNA"/>
</dbReference>
<gene>
    <name evidence="1" type="ORF">TELCIR_02757</name>
</gene>
<sequence length="95" mass="10748">MDDNASSVNGRSSPGNFEVPEDYDYAVVVEYHNHKKTQLPVTVEIVQEENVKLLRSVTIHSCPFALAATNLIAKKEWNNLSSRLQTRQFIEQSSI</sequence>
<evidence type="ECO:0000313" key="2">
    <source>
        <dbReference type="Proteomes" id="UP000230423"/>
    </source>
</evidence>
<organism evidence="1 2">
    <name type="scientific">Teladorsagia circumcincta</name>
    <name type="common">Brown stomach worm</name>
    <name type="synonym">Ostertagia circumcincta</name>
    <dbReference type="NCBI Taxonomy" id="45464"/>
    <lineage>
        <taxon>Eukaryota</taxon>
        <taxon>Metazoa</taxon>
        <taxon>Ecdysozoa</taxon>
        <taxon>Nematoda</taxon>
        <taxon>Chromadorea</taxon>
        <taxon>Rhabditida</taxon>
        <taxon>Rhabditina</taxon>
        <taxon>Rhabditomorpha</taxon>
        <taxon>Strongyloidea</taxon>
        <taxon>Trichostrongylidae</taxon>
        <taxon>Teladorsagia</taxon>
    </lineage>
</organism>
<protein>
    <submittedName>
        <fullName evidence="1">Uncharacterized protein</fullName>
    </submittedName>
</protein>
<proteinExistence type="predicted"/>
<accession>A0A2G9UY80</accession>
<name>A0A2G9UY80_TELCI</name>
<evidence type="ECO:0000313" key="1">
    <source>
        <dbReference type="EMBL" id="PIO75201.1"/>
    </source>
</evidence>
<dbReference type="Proteomes" id="UP000230423">
    <property type="component" value="Unassembled WGS sequence"/>
</dbReference>
<reference evidence="1 2" key="1">
    <citation type="submission" date="2015-09" db="EMBL/GenBank/DDBJ databases">
        <title>Draft genome of the parasitic nematode Teladorsagia circumcincta isolate WARC Sus (inbred).</title>
        <authorList>
            <person name="Mitreva M."/>
        </authorList>
    </citation>
    <scope>NUCLEOTIDE SEQUENCE [LARGE SCALE GENOMIC DNA]</scope>
    <source>
        <strain evidence="1 2">S</strain>
    </source>
</reference>
<dbReference type="AlphaFoldDB" id="A0A2G9UY80"/>
<keyword evidence="2" id="KW-1185">Reference proteome</keyword>